<dbReference type="RefSeq" id="WP_219044406.1">
    <property type="nucleotide sequence ID" value="NZ_JAHWDQ010000004.1"/>
</dbReference>
<organism evidence="8 9">
    <name type="scientific">Zhongshania aquimaris</name>
    <dbReference type="NCBI Taxonomy" id="2857107"/>
    <lineage>
        <taxon>Bacteria</taxon>
        <taxon>Pseudomonadati</taxon>
        <taxon>Pseudomonadota</taxon>
        <taxon>Gammaproteobacteria</taxon>
        <taxon>Cellvibrionales</taxon>
        <taxon>Spongiibacteraceae</taxon>
        <taxon>Zhongshania</taxon>
    </lineage>
</organism>
<dbReference type="Pfam" id="PF02771">
    <property type="entry name" value="Acyl-CoA_dh_N"/>
    <property type="match status" value="1"/>
</dbReference>
<name>A0ABS6VV13_9GAMM</name>
<evidence type="ECO:0000259" key="6">
    <source>
        <dbReference type="Pfam" id="PF02771"/>
    </source>
</evidence>
<dbReference type="InterPro" id="IPR009075">
    <property type="entry name" value="AcylCo_DH/oxidase_C"/>
</dbReference>
<dbReference type="PANTHER" id="PTHR42803:SF1">
    <property type="entry name" value="BROAD-SPECIFICITY LINEAR ACYL-COA DEHYDROGENASE FADE5"/>
    <property type="match status" value="1"/>
</dbReference>
<keyword evidence="9" id="KW-1185">Reference proteome</keyword>
<dbReference type="InterPro" id="IPR025878">
    <property type="entry name" value="Acyl-CoA_dh-like_C_dom"/>
</dbReference>
<feature type="domain" description="Acetyl-CoA dehydrogenase-like C-terminal" evidence="7">
    <location>
        <begin position="462"/>
        <end position="578"/>
    </location>
</feature>
<reference evidence="8" key="1">
    <citation type="submission" date="2021-07" db="EMBL/GenBank/DDBJ databases">
        <title>Zhongshania sp. CAU 1632 isolated from seawater.</title>
        <authorList>
            <person name="Kim W."/>
        </authorList>
    </citation>
    <scope>NUCLEOTIDE SEQUENCE</scope>
    <source>
        <strain evidence="8">CAU 1632</strain>
    </source>
</reference>
<feature type="domain" description="Acyl-CoA dehydrogenase/oxidase N-terminal" evidence="6">
    <location>
        <begin position="37"/>
        <end position="154"/>
    </location>
</feature>
<evidence type="ECO:0000313" key="9">
    <source>
        <dbReference type="Proteomes" id="UP001166291"/>
    </source>
</evidence>
<dbReference type="Proteomes" id="UP001166291">
    <property type="component" value="Unassembled WGS sequence"/>
</dbReference>
<dbReference type="Pfam" id="PF12806">
    <property type="entry name" value="Acyl-CoA_dh_C"/>
    <property type="match status" value="1"/>
</dbReference>
<evidence type="ECO:0000256" key="1">
    <source>
        <dbReference type="ARBA" id="ARBA00001974"/>
    </source>
</evidence>
<accession>A0ABS6VV13</accession>
<keyword evidence="3" id="KW-0560">Oxidoreductase</keyword>
<dbReference type="InterPro" id="IPR052166">
    <property type="entry name" value="Diverse_Acyl-CoA_DH"/>
</dbReference>
<proteinExistence type="predicted"/>
<protein>
    <submittedName>
        <fullName evidence="8">Acyl-CoA dehydrogenase family protein</fullName>
    </submittedName>
</protein>
<evidence type="ECO:0000259" key="5">
    <source>
        <dbReference type="Pfam" id="PF02770"/>
    </source>
</evidence>
<gene>
    <name evidence="8" type="ORF">KXJ70_15340</name>
</gene>
<comment type="cofactor">
    <cofactor evidence="1">
        <name>FAD</name>
        <dbReference type="ChEBI" id="CHEBI:57692"/>
    </cofactor>
</comment>
<dbReference type="PANTHER" id="PTHR42803">
    <property type="entry name" value="ACYL-COA DEHYDROGENASE"/>
    <property type="match status" value="1"/>
</dbReference>
<dbReference type="Pfam" id="PF02770">
    <property type="entry name" value="Acyl-CoA_dh_M"/>
    <property type="match status" value="1"/>
</dbReference>
<evidence type="ECO:0000313" key="8">
    <source>
        <dbReference type="EMBL" id="MBW2942169.1"/>
    </source>
</evidence>
<keyword evidence="2" id="KW-0285">Flavoprotein</keyword>
<comment type="caution">
    <text evidence="8">The sequence shown here is derived from an EMBL/GenBank/DDBJ whole genome shotgun (WGS) entry which is preliminary data.</text>
</comment>
<dbReference type="InterPro" id="IPR013786">
    <property type="entry name" value="AcylCoA_DH/ox_N"/>
</dbReference>
<dbReference type="EMBL" id="JAHWDQ010000004">
    <property type="protein sequence ID" value="MBW2942169.1"/>
    <property type="molecule type" value="Genomic_DNA"/>
</dbReference>
<dbReference type="Pfam" id="PF00441">
    <property type="entry name" value="Acyl-CoA_dh_1"/>
    <property type="match status" value="1"/>
</dbReference>
<evidence type="ECO:0000256" key="2">
    <source>
        <dbReference type="ARBA" id="ARBA00022630"/>
    </source>
</evidence>
<feature type="domain" description="Acyl-CoA oxidase/dehydrogenase middle" evidence="5">
    <location>
        <begin position="159"/>
        <end position="270"/>
    </location>
</feature>
<evidence type="ECO:0000259" key="7">
    <source>
        <dbReference type="Pfam" id="PF12806"/>
    </source>
</evidence>
<evidence type="ECO:0000256" key="3">
    <source>
        <dbReference type="ARBA" id="ARBA00023002"/>
    </source>
</evidence>
<dbReference type="InterPro" id="IPR006091">
    <property type="entry name" value="Acyl-CoA_Oxase/DH_mid-dom"/>
</dbReference>
<feature type="domain" description="Acyl-CoA dehydrogenase/oxidase C-terminal" evidence="4">
    <location>
        <begin position="280"/>
        <end position="443"/>
    </location>
</feature>
<evidence type="ECO:0000259" key="4">
    <source>
        <dbReference type="Pfam" id="PF00441"/>
    </source>
</evidence>
<sequence length="589" mass="64692">MTTYAAPLKDVFFSLYDVNNYDEHYKGYELTKDLVTAIVEQAAKFSERELFPLNASGDAEGVRLVDGEVKVPGGFKQAFQRYIDGGWPTLSQPLEFGGQGLPHSVATIVTEFWQSANQAWSMYPFLGEGACETLLAYGGSKLKSTFLPNLVSGKWTGTMCLTEPQAGSDLGLLRTKAVPIGGDSDKYSITGSKIFISSGDHDISENIIHLVLARLPNSPAGSRGISLFIVPKFKVSEDGGIAERNSVVCGSIEHKMGLNGSATCQMNFDNAEGYLIGPVNKGLSCMFTFINKSRLGTAVQGQAQTEGAYQMSVNYAQDRLQGRCSGSGEVVDPIVNHPDVKRMLLTQRAFSEGGRTLTHYCAKLVDCGSSSDINVSNKSKTRLSLLIPIAKGCLTEWGFEAADLGIQIFGGHGYIRESGIEQRLRDVRVSRLYEGTTGIQAQDFIMRKVVADGGVALDEYINEVMSFLSANDGVDGFSECRDKLKACVSDWQNVSHDLIAIVDNANSIYEEVAFDYLMYSGYVVLAYQWAQICVASLYYLNHKDCRDREYYMDKLETKTFFFHRILPRSLANLACINAVIEGNAIVKRN</sequence>